<sequence>MALGMRAILPRYLGRSDFWKAGALIEKKVVAQIVYEPVWVGWNEQTAGLASGWWRG</sequence>
<proteinExistence type="predicted"/>
<organism evidence="1 2">
    <name type="scientific">Salmonella enterica I</name>
    <dbReference type="NCBI Taxonomy" id="59201"/>
    <lineage>
        <taxon>Bacteria</taxon>
        <taxon>Pseudomonadati</taxon>
        <taxon>Pseudomonadota</taxon>
        <taxon>Gammaproteobacteria</taxon>
        <taxon>Enterobacterales</taxon>
        <taxon>Enterobacteriaceae</taxon>
        <taxon>Salmonella</taxon>
    </lineage>
</organism>
<dbReference type="AlphaFoldDB" id="A0A447N875"/>
<evidence type="ECO:0000313" key="2">
    <source>
        <dbReference type="Proteomes" id="UP000282086"/>
    </source>
</evidence>
<accession>A0A447N875</accession>
<dbReference type="Proteomes" id="UP000282086">
    <property type="component" value="Chromosome"/>
</dbReference>
<gene>
    <name evidence="1" type="ORF">NCTC129_05811</name>
</gene>
<reference evidence="1 2" key="1">
    <citation type="submission" date="2018-12" db="EMBL/GenBank/DDBJ databases">
        <authorList>
            <consortium name="Pathogen Informatics"/>
        </authorList>
    </citation>
    <scope>NUCLEOTIDE SEQUENCE [LARGE SCALE GENOMIC DNA]</scope>
    <source>
        <strain evidence="1 2">NCTC129</strain>
    </source>
</reference>
<dbReference type="EMBL" id="LR134140">
    <property type="protein sequence ID" value="VDZ99498.1"/>
    <property type="molecule type" value="Genomic_DNA"/>
</dbReference>
<name>A0A447N875_SALET</name>
<evidence type="ECO:0000313" key="1">
    <source>
        <dbReference type="EMBL" id="VDZ99498.1"/>
    </source>
</evidence>
<protein>
    <submittedName>
        <fullName evidence="1">Transcriptional regulator</fullName>
    </submittedName>
</protein>